<comment type="caution">
    <text evidence="2">The sequence shown here is derived from an EMBL/GenBank/DDBJ whole genome shotgun (WGS) entry which is preliminary data.</text>
</comment>
<dbReference type="Gene3D" id="2.160.20.10">
    <property type="entry name" value="Single-stranded right-handed beta-helix, Pectin lyase-like"/>
    <property type="match status" value="1"/>
</dbReference>
<feature type="chain" id="PRO_5004128863" description="Right handed beta helix domain-containing protein" evidence="1">
    <location>
        <begin position="31"/>
        <end position="394"/>
    </location>
</feature>
<protein>
    <recommendedName>
        <fullName evidence="4">Right handed beta helix domain-containing protein</fullName>
    </recommendedName>
</protein>
<organism evidence="2 3">
    <name type="scientific">Thauera phenylacetica B4P</name>
    <dbReference type="NCBI Taxonomy" id="1234382"/>
    <lineage>
        <taxon>Bacteria</taxon>
        <taxon>Pseudomonadati</taxon>
        <taxon>Pseudomonadota</taxon>
        <taxon>Betaproteobacteria</taxon>
        <taxon>Rhodocyclales</taxon>
        <taxon>Zoogloeaceae</taxon>
        <taxon>Thauera</taxon>
    </lineage>
</organism>
<keyword evidence="3" id="KW-1185">Reference proteome</keyword>
<accession>N6Z4Z2</accession>
<dbReference type="InterPro" id="IPR011050">
    <property type="entry name" value="Pectin_lyase_fold/virulence"/>
</dbReference>
<proteinExistence type="predicted"/>
<name>N6Z4Z2_9RHOO</name>
<dbReference type="AlphaFoldDB" id="N6Z4Z2"/>
<dbReference type="InterPro" id="IPR012334">
    <property type="entry name" value="Pectin_lyas_fold"/>
</dbReference>
<gene>
    <name evidence="2" type="ORF">C667_01588</name>
</gene>
<evidence type="ECO:0000313" key="3">
    <source>
        <dbReference type="Proteomes" id="UP000013047"/>
    </source>
</evidence>
<reference evidence="2 3" key="1">
    <citation type="submission" date="2012-09" db="EMBL/GenBank/DDBJ databases">
        <title>Draft Genome Sequences of 6 Strains from Genus Thauera.</title>
        <authorList>
            <person name="Liu B."/>
            <person name="Shapleigh J.P."/>
            <person name="Frostegard A.H."/>
        </authorList>
    </citation>
    <scope>NUCLEOTIDE SEQUENCE [LARGE SCALE GENOMIC DNA]</scope>
    <source>
        <strain evidence="2 3">B4P</strain>
    </source>
</reference>
<evidence type="ECO:0008006" key="4">
    <source>
        <dbReference type="Google" id="ProtNLM"/>
    </source>
</evidence>
<sequence length="394" mass="42793">MLIDRRDRLRKHAARLGLMLTALLAQPAGADVLRVGSGQEYARIADAAKAARDGDIVEILPGEYRGDVATWRQKQLTIRGVGDRPVLIADGRIEQGKAIWVIADGNFLIDNIEFRGARAADYNGAGIRFERGRLEVRNSVFIDNQAGILTANFAESELFVRDSLFAQAPKQEESLPHLLYVGRIARFEISGSRFHQGYRGHLLKSRASYNDIRYNLLYDGPQGEASYELELPNGGLAFVVGNIVGQSAATQNPVMVAYGAEGNAWPESALYLAHNTLLSDRHTGTLFLRTWPDRLPEGTGIVGINNLSVGLGSLTLANTGEFRGNLPLPPGGLEDPETLDFRPLGASLLRRFTSPAGSARGVSLQPEGEFALPIGTRPITPPDSWLPGAVQLGY</sequence>
<keyword evidence="1" id="KW-0732">Signal</keyword>
<dbReference type="Proteomes" id="UP000013047">
    <property type="component" value="Unassembled WGS sequence"/>
</dbReference>
<evidence type="ECO:0000313" key="2">
    <source>
        <dbReference type="EMBL" id="ENO98915.1"/>
    </source>
</evidence>
<dbReference type="SUPFAM" id="SSF51126">
    <property type="entry name" value="Pectin lyase-like"/>
    <property type="match status" value="1"/>
</dbReference>
<feature type="signal peptide" evidence="1">
    <location>
        <begin position="1"/>
        <end position="30"/>
    </location>
</feature>
<evidence type="ECO:0000256" key="1">
    <source>
        <dbReference type="SAM" id="SignalP"/>
    </source>
</evidence>
<dbReference type="EMBL" id="AMXF01000003">
    <property type="protein sequence ID" value="ENO98915.1"/>
    <property type="molecule type" value="Genomic_DNA"/>
</dbReference>